<gene>
    <name evidence="2" type="ORF">HLB09_01100</name>
</gene>
<sequence length="145" mass="16309">MLLDWLGAWAQSPGFGGLAAVVAAVIAYRAARKAADTQRANAEEDRKQRERAERKNQWWARAQWALDLTLSQDTEIRTVGYDMLDALANSEWADEHEAELIAAATDRALGPVADESEAVSTQDAPRRTLRSQWKGWWRWLTTAGR</sequence>
<keyword evidence="1" id="KW-1133">Transmembrane helix</keyword>
<name>A0A849BK21_9ACTN</name>
<keyword evidence="1" id="KW-0812">Transmembrane</keyword>
<evidence type="ECO:0000313" key="3">
    <source>
        <dbReference type="Proteomes" id="UP000555552"/>
    </source>
</evidence>
<keyword evidence="1" id="KW-0472">Membrane</keyword>
<dbReference type="RefSeq" id="WP_171201573.1">
    <property type="nucleotide sequence ID" value="NZ_BAAANP010000046.1"/>
</dbReference>
<organism evidence="2 3">
    <name type="scientific">Pseudokineococcus marinus</name>
    <dbReference type="NCBI Taxonomy" id="351215"/>
    <lineage>
        <taxon>Bacteria</taxon>
        <taxon>Bacillati</taxon>
        <taxon>Actinomycetota</taxon>
        <taxon>Actinomycetes</taxon>
        <taxon>Kineosporiales</taxon>
        <taxon>Kineosporiaceae</taxon>
        <taxon>Pseudokineococcus</taxon>
    </lineage>
</organism>
<keyword evidence="3" id="KW-1185">Reference proteome</keyword>
<protein>
    <submittedName>
        <fullName evidence="2">Uncharacterized protein</fullName>
    </submittedName>
</protein>
<accession>A0A849BK21</accession>
<proteinExistence type="predicted"/>
<comment type="caution">
    <text evidence="2">The sequence shown here is derived from an EMBL/GenBank/DDBJ whole genome shotgun (WGS) entry which is preliminary data.</text>
</comment>
<feature type="transmembrane region" description="Helical" evidence="1">
    <location>
        <begin position="12"/>
        <end position="31"/>
    </location>
</feature>
<reference evidence="2 3" key="1">
    <citation type="submission" date="2020-05" db="EMBL/GenBank/DDBJ databases">
        <title>MicrobeNet Type strains.</title>
        <authorList>
            <person name="Nicholson A.C."/>
        </authorList>
    </citation>
    <scope>NUCLEOTIDE SEQUENCE [LARGE SCALE GENOMIC DNA]</scope>
    <source>
        <strain evidence="2 3">JCM 14547</strain>
    </source>
</reference>
<dbReference type="Proteomes" id="UP000555552">
    <property type="component" value="Unassembled WGS sequence"/>
</dbReference>
<dbReference type="EMBL" id="JABEMA010000006">
    <property type="protein sequence ID" value="NNH21705.1"/>
    <property type="molecule type" value="Genomic_DNA"/>
</dbReference>
<dbReference type="AlphaFoldDB" id="A0A849BK21"/>
<evidence type="ECO:0000313" key="2">
    <source>
        <dbReference type="EMBL" id="NNH21705.1"/>
    </source>
</evidence>
<evidence type="ECO:0000256" key="1">
    <source>
        <dbReference type="SAM" id="Phobius"/>
    </source>
</evidence>